<dbReference type="eggNOG" id="COG0784">
    <property type="taxonomic scope" value="Bacteria"/>
</dbReference>
<keyword evidence="22" id="KW-1185">Reference proteome</keyword>
<feature type="domain" description="HPt" evidence="20">
    <location>
        <begin position="824"/>
        <end position="917"/>
    </location>
</feature>
<dbReference type="PROSITE" id="PS50109">
    <property type="entry name" value="HIS_KIN"/>
    <property type="match status" value="1"/>
</dbReference>
<evidence type="ECO:0000259" key="20">
    <source>
        <dbReference type="PROSITE" id="PS50894"/>
    </source>
</evidence>
<accession>A8LR93</accession>
<evidence type="ECO:0000259" key="17">
    <source>
        <dbReference type="PROSITE" id="PS50109"/>
    </source>
</evidence>
<evidence type="ECO:0000256" key="7">
    <source>
        <dbReference type="ARBA" id="ARBA00022679"/>
    </source>
</evidence>
<dbReference type="CDD" id="cd16922">
    <property type="entry name" value="HATPase_EvgS-ArcB-TorS-like"/>
    <property type="match status" value="1"/>
</dbReference>
<evidence type="ECO:0000259" key="18">
    <source>
        <dbReference type="PROSITE" id="PS50110"/>
    </source>
</evidence>
<dbReference type="STRING" id="398580.Dshi_2280"/>
<dbReference type="GO" id="GO:0005886">
    <property type="term" value="C:plasma membrane"/>
    <property type="evidence" value="ECO:0007669"/>
    <property type="project" value="UniProtKB-SubCell"/>
</dbReference>
<feature type="domain" description="HAMP" evidence="19">
    <location>
        <begin position="352"/>
        <end position="404"/>
    </location>
</feature>
<evidence type="ECO:0000256" key="1">
    <source>
        <dbReference type="ARBA" id="ARBA00000085"/>
    </source>
</evidence>
<dbReference type="InterPro" id="IPR003660">
    <property type="entry name" value="HAMP_dom"/>
</dbReference>
<dbReference type="SMART" id="SM00448">
    <property type="entry name" value="REC"/>
    <property type="match status" value="1"/>
</dbReference>
<keyword evidence="12" id="KW-0902">Two-component regulatory system</keyword>
<dbReference type="OrthoDB" id="9801651at2"/>
<dbReference type="SUPFAM" id="SSF55874">
    <property type="entry name" value="ATPase domain of HSP90 chaperone/DNA topoisomerase II/histidine kinase"/>
    <property type="match status" value="1"/>
</dbReference>
<dbReference type="InterPro" id="IPR003594">
    <property type="entry name" value="HATPase_dom"/>
</dbReference>
<dbReference type="PANTHER" id="PTHR43047">
    <property type="entry name" value="TWO-COMPONENT HISTIDINE PROTEIN KINASE"/>
    <property type="match status" value="1"/>
</dbReference>
<dbReference type="HOGENOM" id="CLU_000445_40_2_5"/>
<evidence type="ECO:0000256" key="13">
    <source>
        <dbReference type="ARBA" id="ARBA00023136"/>
    </source>
</evidence>
<dbReference type="SUPFAM" id="SSF52172">
    <property type="entry name" value="CheY-like"/>
    <property type="match status" value="1"/>
</dbReference>
<feature type="domain" description="Response regulatory" evidence="18">
    <location>
        <begin position="691"/>
        <end position="805"/>
    </location>
</feature>
<proteinExistence type="predicted"/>
<evidence type="ECO:0000256" key="9">
    <source>
        <dbReference type="ARBA" id="ARBA00022777"/>
    </source>
</evidence>
<dbReference type="Pfam" id="PF00512">
    <property type="entry name" value="HisKA"/>
    <property type="match status" value="1"/>
</dbReference>
<dbReference type="PROSITE" id="PS50885">
    <property type="entry name" value="HAMP"/>
    <property type="match status" value="1"/>
</dbReference>
<keyword evidence="4" id="KW-1003">Cell membrane</keyword>
<dbReference type="SUPFAM" id="SSF47384">
    <property type="entry name" value="Homodimeric domain of signal transducing histidine kinase"/>
    <property type="match status" value="1"/>
</dbReference>
<evidence type="ECO:0000256" key="11">
    <source>
        <dbReference type="ARBA" id="ARBA00022989"/>
    </source>
</evidence>
<keyword evidence="11 16" id="KW-1133">Transmembrane helix</keyword>
<dbReference type="PRINTS" id="PR00344">
    <property type="entry name" value="BCTRLSENSOR"/>
</dbReference>
<dbReference type="Gene3D" id="1.10.287.130">
    <property type="match status" value="1"/>
</dbReference>
<dbReference type="SMART" id="SM00387">
    <property type="entry name" value="HATPase_c"/>
    <property type="match status" value="1"/>
</dbReference>
<dbReference type="Gene3D" id="3.30.565.10">
    <property type="entry name" value="Histidine kinase-like ATPase, C-terminal domain"/>
    <property type="match status" value="1"/>
</dbReference>
<dbReference type="CDD" id="cd17546">
    <property type="entry name" value="REC_hyHK_CKI1_RcsC-like"/>
    <property type="match status" value="1"/>
</dbReference>
<dbReference type="EC" id="2.7.13.3" evidence="3"/>
<dbReference type="InterPro" id="IPR005467">
    <property type="entry name" value="His_kinase_dom"/>
</dbReference>
<feature type="modified residue" description="4-aspartylphosphate" evidence="15">
    <location>
        <position position="740"/>
    </location>
</feature>
<evidence type="ECO:0000313" key="22">
    <source>
        <dbReference type="Proteomes" id="UP000006833"/>
    </source>
</evidence>
<dbReference type="InterPro" id="IPR001789">
    <property type="entry name" value="Sig_transdc_resp-reg_receiver"/>
</dbReference>
<protein>
    <recommendedName>
        <fullName evidence="3">histidine kinase</fullName>
        <ecNumber evidence="3">2.7.13.3</ecNumber>
    </recommendedName>
</protein>
<evidence type="ECO:0000256" key="16">
    <source>
        <dbReference type="SAM" id="Phobius"/>
    </source>
</evidence>
<evidence type="ECO:0000256" key="15">
    <source>
        <dbReference type="PROSITE-ProRule" id="PRU00169"/>
    </source>
</evidence>
<evidence type="ECO:0000313" key="21">
    <source>
        <dbReference type="EMBL" id="ABV94016.1"/>
    </source>
</evidence>
<evidence type="ECO:0000256" key="3">
    <source>
        <dbReference type="ARBA" id="ARBA00012438"/>
    </source>
</evidence>
<name>A8LR93_DINSH</name>
<dbReference type="InterPro" id="IPR003661">
    <property type="entry name" value="HisK_dim/P_dom"/>
</dbReference>
<dbReference type="InterPro" id="IPR036641">
    <property type="entry name" value="HPT_dom_sf"/>
</dbReference>
<dbReference type="Pfam" id="PF00672">
    <property type="entry name" value="HAMP"/>
    <property type="match status" value="1"/>
</dbReference>
<keyword evidence="5" id="KW-0997">Cell inner membrane</keyword>
<dbReference type="InterPro" id="IPR011006">
    <property type="entry name" value="CheY-like_superfamily"/>
</dbReference>
<dbReference type="CDD" id="cd06225">
    <property type="entry name" value="HAMP"/>
    <property type="match status" value="1"/>
</dbReference>
<evidence type="ECO:0000256" key="10">
    <source>
        <dbReference type="ARBA" id="ARBA00022840"/>
    </source>
</evidence>
<evidence type="ECO:0000256" key="4">
    <source>
        <dbReference type="ARBA" id="ARBA00022475"/>
    </source>
</evidence>
<dbReference type="InterPro" id="IPR036890">
    <property type="entry name" value="HATPase_C_sf"/>
</dbReference>
<evidence type="ECO:0000256" key="8">
    <source>
        <dbReference type="ARBA" id="ARBA00022692"/>
    </source>
</evidence>
<dbReference type="Gene3D" id="1.20.120.160">
    <property type="entry name" value="HPT domain"/>
    <property type="match status" value="1"/>
</dbReference>
<dbReference type="EMBL" id="CP000830">
    <property type="protein sequence ID" value="ABV94016.1"/>
    <property type="molecule type" value="Genomic_DNA"/>
</dbReference>
<comment type="subcellular location">
    <subcellularLocation>
        <location evidence="2">Cell inner membrane</location>
        <topology evidence="2">Multi-pass membrane protein</topology>
    </subcellularLocation>
</comment>
<dbReference type="Gene3D" id="3.40.50.2300">
    <property type="match status" value="1"/>
</dbReference>
<keyword evidence="7" id="KW-0808">Transferase</keyword>
<dbReference type="Gene3D" id="6.10.340.10">
    <property type="match status" value="1"/>
</dbReference>
<dbReference type="eggNOG" id="COG2198">
    <property type="taxonomic scope" value="Bacteria"/>
</dbReference>
<dbReference type="SUPFAM" id="SSF47226">
    <property type="entry name" value="Histidine-containing phosphotransfer domain, HPT domain"/>
    <property type="match status" value="1"/>
</dbReference>
<dbReference type="eggNOG" id="COG4192">
    <property type="taxonomic scope" value="Bacteria"/>
</dbReference>
<evidence type="ECO:0000256" key="5">
    <source>
        <dbReference type="ARBA" id="ARBA00022519"/>
    </source>
</evidence>
<dbReference type="Gene3D" id="1.20.58.920">
    <property type="match status" value="1"/>
</dbReference>
<feature type="domain" description="Histidine kinase" evidence="17">
    <location>
        <begin position="447"/>
        <end position="669"/>
    </location>
</feature>
<dbReference type="CDD" id="cd00082">
    <property type="entry name" value="HisKA"/>
    <property type="match status" value="1"/>
</dbReference>
<dbReference type="SMART" id="SM00304">
    <property type="entry name" value="HAMP"/>
    <property type="match status" value="1"/>
</dbReference>
<keyword evidence="10" id="KW-0547">Nucleotide-binding</keyword>
<dbReference type="InterPro" id="IPR004358">
    <property type="entry name" value="Sig_transdc_His_kin-like_C"/>
</dbReference>
<dbReference type="PROSITE" id="PS50894">
    <property type="entry name" value="HPT"/>
    <property type="match status" value="1"/>
</dbReference>
<keyword evidence="10" id="KW-0067">ATP-binding</keyword>
<evidence type="ECO:0000256" key="14">
    <source>
        <dbReference type="PROSITE-ProRule" id="PRU00110"/>
    </source>
</evidence>
<reference evidence="22" key="1">
    <citation type="journal article" date="2010" name="ISME J.">
        <title>The complete genome sequence of the algal symbiont Dinoroseobacter shibae: a hitchhiker's guide to life in the sea.</title>
        <authorList>
            <person name="Wagner-Dobler I."/>
            <person name="Ballhausen B."/>
            <person name="Berger M."/>
            <person name="Brinkhoff T."/>
            <person name="Buchholz I."/>
            <person name="Bunk B."/>
            <person name="Cypionka H."/>
            <person name="Daniel R."/>
            <person name="Drepper T."/>
            <person name="Gerdts G."/>
            <person name="Hahnke S."/>
            <person name="Han C."/>
            <person name="Jahn D."/>
            <person name="Kalhoefer D."/>
            <person name="Kiss H."/>
            <person name="Klenk H.P."/>
            <person name="Kyrpides N."/>
            <person name="Liebl W."/>
            <person name="Liesegang H."/>
            <person name="Meincke L."/>
            <person name="Pati A."/>
            <person name="Petersen J."/>
            <person name="Piekarski T."/>
            <person name="Pommerenke C."/>
            <person name="Pradella S."/>
            <person name="Pukall R."/>
            <person name="Rabus R."/>
            <person name="Stackebrandt E."/>
            <person name="Thole S."/>
            <person name="Thompson L."/>
            <person name="Tielen P."/>
            <person name="Tomasch J."/>
            <person name="von Jan M."/>
            <person name="Wanphrut N."/>
            <person name="Wichels A."/>
            <person name="Zech H."/>
            <person name="Simon M."/>
        </authorList>
    </citation>
    <scope>NUCLEOTIDE SEQUENCE [LARGE SCALE GENOMIC DNA]</scope>
    <source>
        <strain evidence="22">DSM 16493 / NCIMB 14021 / DFL 12</strain>
    </source>
</reference>
<dbReference type="Proteomes" id="UP000006833">
    <property type="component" value="Chromosome"/>
</dbReference>
<dbReference type="Pfam" id="PF00072">
    <property type="entry name" value="Response_reg"/>
    <property type="match status" value="1"/>
</dbReference>
<keyword evidence="8 16" id="KW-0812">Transmembrane</keyword>
<evidence type="ECO:0000259" key="19">
    <source>
        <dbReference type="PROSITE" id="PS50885"/>
    </source>
</evidence>
<feature type="transmembrane region" description="Helical" evidence="16">
    <location>
        <begin position="12"/>
        <end position="31"/>
    </location>
</feature>
<evidence type="ECO:0000256" key="12">
    <source>
        <dbReference type="ARBA" id="ARBA00023012"/>
    </source>
</evidence>
<keyword evidence="13 16" id="KW-0472">Membrane</keyword>
<dbReference type="SUPFAM" id="SSF158472">
    <property type="entry name" value="HAMP domain-like"/>
    <property type="match status" value="1"/>
</dbReference>
<dbReference type="PROSITE" id="PS50110">
    <property type="entry name" value="RESPONSE_REGULATORY"/>
    <property type="match status" value="1"/>
</dbReference>
<organism evidence="21 22">
    <name type="scientific">Dinoroseobacter shibae (strain DSM 16493 / NCIMB 14021 / DFL 12)</name>
    <dbReference type="NCBI Taxonomy" id="398580"/>
    <lineage>
        <taxon>Bacteria</taxon>
        <taxon>Pseudomonadati</taxon>
        <taxon>Pseudomonadota</taxon>
        <taxon>Alphaproteobacteria</taxon>
        <taxon>Rhodobacterales</taxon>
        <taxon>Roseobacteraceae</taxon>
        <taxon>Dinoroseobacter</taxon>
    </lineage>
</organism>
<dbReference type="Pfam" id="PF02518">
    <property type="entry name" value="HATPase_c"/>
    <property type="match status" value="1"/>
</dbReference>
<feature type="transmembrane region" description="Helical" evidence="16">
    <location>
        <begin position="327"/>
        <end position="349"/>
    </location>
</feature>
<dbReference type="InterPro" id="IPR036097">
    <property type="entry name" value="HisK_dim/P_sf"/>
</dbReference>
<keyword evidence="6 15" id="KW-0597">Phosphoprotein</keyword>
<dbReference type="AlphaFoldDB" id="A8LR93"/>
<dbReference type="eggNOG" id="COG5002">
    <property type="taxonomic scope" value="Bacteria"/>
</dbReference>
<dbReference type="SMART" id="SM00388">
    <property type="entry name" value="HisKA"/>
    <property type="match status" value="1"/>
</dbReference>
<gene>
    <name evidence="21" type="ordered locus">Dshi_2280</name>
</gene>
<comment type="catalytic activity">
    <reaction evidence="1">
        <text>ATP + protein L-histidine = ADP + protein N-phospho-L-histidine.</text>
        <dbReference type="EC" id="2.7.13.3"/>
    </reaction>
</comment>
<dbReference type="InterPro" id="IPR038188">
    <property type="entry name" value="TorS_sensor_sf"/>
</dbReference>
<dbReference type="KEGG" id="dsh:Dshi_2280"/>
<evidence type="ECO:0000256" key="2">
    <source>
        <dbReference type="ARBA" id="ARBA00004429"/>
    </source>
</evidence>
<evidence type="ECO:0000256" key="6">
    <source>
        <dbReference type="ARBA" id="ARBA00022553"/>
    </source>
</evidence>
<feature type="modified residue" description="Phosphohistidine" evidence="14">
    <location>
        <position position="863"/>
    </location>
</feature>
<dbReference type="GO" id="GO:0000155">
    <property type="term" value="F:phosphorelay sensor kinase activity"/>
    <property type="evidence" value="ECO:0007669"/>
    <property type="project" value="InterPro"/>
</dbReference>
<keyword evidence="9 21" id="KW-0418">Kinase</keyword>
<sequence length="928" mass="99662">MRRTSFDTRLIQVLSAMAAMAIIVGLAAIGVNRYLISTKNAFVETTLPATTLASRIGASSELVGALAAAFVQVDTQEDLAQIAETLKLAVDDIEDGMQELAAIAPPEADFPQTSRTRDILERMTVNAGAELQLAARIQQVGEHVALDGARLDALIEAETDLARLRITAGIADLYASPEEDPRPGLDRLADRYFFGFERLTELARLIDAMRIQFQQVPDLNTPEDVQAAHESLARTLVLVQRRMVFLPSPQVALDATSLLQRQQAAIGSEGLTGMALERLALRAGIASDSALLQSTIAELAARARLARDAVQADGAAQIALASQRSSVLVSGLFLAVVSVALVAAMLLVYARRRLIGRLSEISQRIVAVARGDYGNPMPISGHDEIGRMEKALNILRRRAQDEARLRDSLEEAVIARTGDVVAEMRASNAARADAEAANRSKSAFLARMSHEIRTPLNGIIGMLDLLEAETEDPERKARTKTALSSARDLREITNDILTFASGETTADRGNPVHFVLRELVGQMGHHLQSLAAQKGLAAVVDLSESAPVVLYGDAVKIRQILGNLISNAVKYTREGTVTLTVDHAMDERSGQPVLSFTVADTGTGMTSQALARAFDAYARADSARQAGIEGLGLGLAISRSLTEALGGALSVESEAGVGSRFSLTVPLSLGDPEQVAQAGDDWLPGLKMSRDVLVIDDHRVNLMVARGYLEKLGCRVTEAGTGRAALQLCRAQRFDLALIDLDLPDMRGEEVAAELRRHEDAPMLVALTAHLAQDTAESRARLGFARILTKPISPRALAEVLEQCVPDTAIRDDMSVIESLRADTEDLGPQVTAAIVREFLDDLPRAVDHLFSSAAEDRRKAAHKLKGAASNFRLDAFCAVLAAVEKADSDLDEELLREVEQRAMEAAESLEAALVATGLQSAAGSTNW</sequence>
<dbReference type="InterPro" id="IPR008207">
    <property type="entry name" value="Sig_transdc_His_kin_Hpt_dom"/>
</dbReference>